<dbReference type="GeneID" id="11533374"/>
<feature type="region of interest" description="Disordered" evidence="5">
    <location>
        <begin position="459"/>
        <end position="491"/>
    </location>
</feature>
<reference evidence="7 8" key="1">
    <citation type="journal article" date="2011" name="Proc. Natl. Acad. Sci. U.S.A.">
        <title>Evolutionary erosion of yeast sex chromosomes by mating-type switching accidents.</title>
        <authorList>
            <person name="Gordon J.L."/>
            <person name="Armisen D."/>
            <person name="Proux-Wera E."/>
            <person name="Oheigeartaigh S.S."/>
            <person name="Byrne K.P."/>
            <person name="Wolfe K.H."/>
        </authorList>
    </citation>
    <scope>NUCLEOTIDE SEQUENCE [LARGE SCALE GENOMIC DNA]</scope>
    <source>
        <strain evidence="8">ATCC 24235 / CBS 4417 / NBRC 1672 / NRRL Y-8282 / UCD 70-5</strain>
    </source>
</reference>
<feature type="compositionally biased region" description="Acidic residues" evidence="5">
    <location>
        <begin position="333"/>
        <end position="354"/>
    </location>
</feature>
<dbReference type="GO" id="GO:0005681">
    <property type="term" value="C:spliceosomal complex"/>
    <property type="evidence" value="ECO:0007669"/>
    <property type="project" value="UniProtKB-KW"/>
</dbReference>
<keyword evidence="8" id="KW-1185">Reference proteome</keyword>
<comment type="function">
    <text evidence="4">Component of the U1 snRNP particle, which recognizes and binds the 5'-splice site of pre-mRNA. Together with other non-snRNP factors, U1 snRNP forms the spliceosomal commitment complex, that targets pre-mRNA to the splicing pathway.</text>
</comment>
<proteinExistence type="inferred from homology"/>
<dbReference type="EMBL" id="HE612866">
    <property type="protein sequence ID" value="CCE65273.1"/>
    <property type="molecule type" value="Genomic_DNA"/>
</dbReference>
<dbReference type="eggNOG" id="KOG2253">
    <property type="taxonomic scope" value="Eukaryota"/>
</dbReference>
<accession>G8BZE5</accession>
<dbReference type="InterPro" id="IPR002483">
    <property type="entry name" value="PWI_dom"/>
</dbReference>
<keyword evidence="3" id="KW-0747">Spliceosome</keyword>
<name>G8BZE5_TETPH</name>
<dbReference type="Gene3D" id="1.20.1390.10">
    <property type="entry name" value="PWI domain"/>
    <property type="match status" value="1"/>
</dbReference>
<evidence type="ECO:0000313" key="8">
    <source>
        <dbReference type="Proteomes" id="UP000005666"/>
    </source>
</evidence>
<evidence type="ECO:0000256" key="4">
    <source>
        <dbReference type="ARBA" id="ARBA00025004"/>
    </source>
</evidence>
<evidence type="ECO:0000259" key="6">
    <source>
        <dbReference type="SMART" id="SM00311"/>
    </source>
</evidence>
<evidence type="ECO:0000256" key="5">
    <source>
        <dbReference type="SAM" id="MobiDB-lite"/>
    </source>
</evidence>
<dbReference type="STRING" id="1071381.G8BZE5"/>
<dbReference type="Proteomes" id="UP000005666">
    <property type="component" value="Chromosome 11"/>
</dbReference>
<feature type="region of interest" description="Disordered" evidence="5">
    <location>
        <begin position="72"/>
        <end position="94"/>
    </location>
</feature>
<comment type="similarity">
    <text evidence="1">Belongs to the SNU71 family.</text>
</comment>
<sequence length="623" mass="71954">MSDNHLVYVSPQLYLNSKDKWKLSEQDFNFSLEYVDSSAYLPILKADLPKFVESLDGKKTSKFKKTSIRQNSLTQGKNLVSSPENSTGSTIQPNETTSKKIHEQLYISLQDFAVDNNRDQSFLVAIVNVPMKLSNTFIEQFLIYISGEKIKNWTSCSSVDSQTLYVKFKDMSSKELFEIISFWNIALKKLSQKITSFNWELHYDASLKKSVEENRKEPDDSIHYIVPLDDVSEYYITLLNTENSKRLDNKVNVGATASAGPEEEYRIDMQLLGDLPANELGQLCKDILNFRTKAFIDERTKITKQNEEDNKRNRQKMDRIVEQIKKSCNVAGADEDMGDSEESEEEEETEETDEAILKRQESLSNEELDRKYTSLLTVLKRDIEPKIEQLKKHIGQNTNYTADLFKNRDLYLKELSRLTSDPYYNYSFNRVSRKIEQEFDVQDRAAHPHAVLDIFNKYTQPKPESEESETPTTGIKKTVKTSNGETTTGSNIKGTDTKIKINLALKNKIDKYDNDKLEEAVEMSSSATESDEEVAKIRRVKNILPFDEETMELRIKKLRESKIVDELVNEYLGVYENELVEYILDNISVHKNKELLLKDLRETFDSDANTIVETIWSSEILKH</sequence>
<protein>
    <recommendedName>
        <fullName evidence="2">U1 small nuclear ribonucleoprotein component SNU71</fullName>
    </recommendedName>
</protein>
<dbReference type="AlphaFoldDB" id="G8BZE5"/>
<dbReference type="HOGENOM" id="CLU_031562_0_0_1"/>
<dbReference type="KEGG" id="tpf:TPHA_0K01400"/>
<feature type="compositionally biased region" description="Polar residues" evidence="5">
    <location>
        <begin position="480"/>
        <end position="491"/>
    </location>
</feature>
<dbReference type="OrthoDB" id="6275295at2759"/>
<dbReference type="OMA" id="YDHHRSF"/>
<evidence type="ECO:0000256" key="3">
    <source>
        <dbReference type="ARBA" id="ARBA00022728"/>
    </source>
</evidence>
<dbReference type="InterPro" id="IPR057542">
    <property type="entry name" value="SNU71_RBD"/>
</dbReference>
<keyword evidence="3" id="KW-0508">mRNA splicing</keyword>
<keyword evidence="3" id="KW-0507">mRNA processing</keyword>
<feature type="region of interest" description="Disordered" evidence="5">
    <location>
        <begin position="331"/>
        <end position="362"/>
    </location>
</feature>
<dbReference type="Pfam" id="PF24825">
    <property type="entry name" value="SNU71_RBD"/>
    <property type="match status" value="1"/>
</dbReference>
<evidence type="ECO:0000256" key="1">
    <source>
        <dbReference type="ARBA" id="ARBA00005544"/>
    </source>
</evidence>
<evidence type="ECO:0000313" key="7">
    <source>
        <dbReference type="EMBL" id="CCE65273.1"/>
    </source>
</evidence>
<organism evidence="7 8">
    <name type="scientific">Tetrapisispora phaffii (strain ATCC 24235 / CBS 4417 / NBRC 1672 / NRRL Y-8282 / UCD 70-5)</name>
    <name type="common">Yeast</name>
    <name type="synonym">Fabospora phaffii</name>
    <dbReference type="NCBI Taxonomy" id="1071381"/>
    <lineage>
        <taxon>Eukaryota</taxon>
        <taxon>Fungi</taxon>
        <taxon>Dikarya</taxon>
        <taxon>Ascomycota</taxon>
        <taxon>Saccharomycotina</taxon>
        <taxon>Saccharomycetes</taxon>
        <taxon>Saccharomycetales</taxon>
        <taxon>Saccharomycetaceae</taxon>
        <taxon>Tetrapisispora</taxon>
    </lineage>
</organism>
<evidence type="ECO:0000256" key="2">
    <source>
        <dbReference type="ARBA" id="ARBA00014280"/>
    </source>
</evidence>
<dbReference type="RefSeq" id="XP_003687707.1">
    <property type="nucleotide sequence ID" value="XM_003687659.1"/>
</dbReference>
<dbReference type="SMART" id="SM00311">
    <property type="entry name" value="PWI"/>
    <property type="match status" value="1"/>
</dbReference>
<gene>
    <name evidence="7" type="primary">TPHA0K01400</name>
    <name evidence="7" type="ordered locus">TPHA_0K01400</name>
</gene>
<feature type="domain" description="PWI" evidence="6">
    <location>
        <begin position="552"/>
        <end position="622"/>
    </location>
</feature>